<dbReference type="Pfam" id="PF13738">
    <property type="entry name" value="Pyr_redox_3"/>
    <property type="match status" value="1"/>
</dbReference>
<dbReference type="Gene3D" id="3.50.50.60">
    <property type="entry name" value="FAD/NAD(P)-binding domain"/>
    <property type="match status" value="2"/>
</dbReference>
<gene>
    <name evidence="3" type="ORF">BDY17DRAFT_268682</name>
</gene>
<dbReference type="AlphaFoldDB" id="A0A6A6PP03"/>
<dbReference type="GeneID" id="54472927"/>
<evidence type="ECO:0000256" key="1">
    <source>
        <dbReference type="ARBA" id="ARBA00023002"/>
    </source>
</evidence>
<dbReference type="PANTHER" id="PTHR43539">
    <property type="entry name" value="FLAVIN-BINDING MONOOXYGENASE-LIKE PROTEIN (AFU_ORTHOLOGUE AFUA_4G09220)"/>
    <property type="match status" value="1"/>
</dbReference>
<dbReference type="SUPFAM" id="SSF51905">
    <property type="entry name" value="FAD/NAD(P)-binding domain"/>
    <property type="match status" value="2"/>
</dbReference>
<dbReference type="PANTHER" id="PTHR43539:SF26">
    <property type="entry name" value="MONOOXYGENASE, PUTATIVE-RELATED"/>
    <property type="match status" value="1"/>
</dbReference>
<dbReference type="EMBL" id="MU001638">
    <property type="protein sequence ID" value="KAF2480997.1"/>
    <property type="molecule type" value="Genomic_DNA"/>
</dbReference>
<accession>A0A6A6PP03</accession>
<dbReference type="RefSeq" id="XP_033587567.1">
    <property type="nucleotide sequence ID" value="XM_033731925.1"/>
</dbReference>
<organism evidence="3 4">
    <name type="scientific">Neohortaea acidophila</name>
    <dbReference type="NCBI Taxonomy" id="245834"/>
    <lineage>
        <taxon>Eukaryota</taxon>
        <taxon>Fungi</taxon>
        <taxon>Dikarya</taxon>
        <taxon>Ascomycota</taxon>
        <taxon>Pezizomycotina</taxon>
        <taxon>Dothideomycetes</taxon>
        <taxon>Dothideomycetidae</taxon>
        <taxon>Mycosphaerellales</taxon>
        <taxon>Teratosphaeriaceae</taxon>
        <taxon>Neohortaea</taxon>
    </lineage>
</organism>
<evidence type="ECO:0000313" key="3">
    <source>
        <dbReference type="EMBL" id="KAF2480997.1"/>
    </source>
</evidence>
<dbReference type="PRINTS" id="PR00411">
    <property type="entry name" value="PNDRDTASEI"/>
</dbReference>
<dbReference type="GO" id="GO:0050660">
    <property type="term" value="F:flavin adenine dinucleotide binding"/>
    <property type="evidence" value="ECO:0007669"/>
    <property type="project" value="TreeGrafter"/>
</dbReference>
<dbReference type="GO" id="GO:0004497">
    <property type="term" value="F:monooxygenase activity"/>
    <property type="evidence" value="ECO:0007669"/>
    <property type="project" value="UniProtKB-KW"/>
</dbReference>
<name>A0A6A6PP03_9PEZI</name>
<dbReference type="InterPro" id="IPR036188">
    <property type="entry name" value="FAD/NAD-bd_sf"/>
</dbReference>
<evidence type="ECO:0000313" key="4">
    <source>
        <dbReference type="Proteomes" id="UP000799767"/>
    </source>
</evidence>
<evidence type="ECO:0000256" key="2">
    <source>
        <dbReference type="SAM" id="MobiDB-lite"/>
    </source>
</evidence>
<dbReference type="Proteomes" id="UP000799767">
    <property type="component" value="Unassembled WGS sequence"/>
</dbReference>
<dbReference type="OrthoDB" id="74360at2759"/>
<proteinExistence type="predicted"/>
<protein>
    <submittedName>
        <fullName evidence="3">Flavin-containing monooxygenase</fullName>
    </submittedName>
</protein>
<keyword evidence="3" id="KW-0503">Monooxygenase</keyword>
<keyword evidence="1" id="KW-0560">Oxidoreductase</keyword>
<feature type="region of interest" description="Disordered" evidence="2">
    <location>
        <begin position="445"/>
        <end position="470"/>
    </location>
</feature>
<reference evidence="3" key="1">
    <citation type="journal article" date="2020" name="Stud. Mycol.">
        <title>101 Dothideomycetes genomes: a test case for predicting lifestyles and emergence of pathogens.</title>
        <authorList>
            <person name="Haridas S."/>
            <person name="Albert R."/>
            <person name="Binder M."/>
            <person name="Bloem J."/>
            <person name="Labutti K."/>
            <person name="Salamov A."/>
            <person name="Andreopoulos B."/>
            <person name="Baker S."/>
            <person name="Barry K."/>
            <person name="Bills G."/>
            <person name="Bluhm B."/>
            <person name="Cannon C."/>
            <person name="Castanera R."/>
            <person name="Culley D."/>
            <person name="Daum C."/>
            <person name="Ezra D."/>
            <person name="Gonzalez J."/>
            <person name="Henrissat B."/>
            <person name="Kuo A."/>
            <person name="Liang C."/>
            <person name="Lipzen A."/>
            <person name="Lutzoni F."/>
            <person name="Magnuson J."/>
            <person name="Mondo S."/>
            <person name="Nolan M."/>
            <person name="Ohm R."/>
            <person name="Pangilinan J."/>
            <person name="Park H.-J."/>
            <person name="Ramirez L."/>
            <person name="Alfaro M."/>
            <person name="Sun H."/>
            <person name="Tritt A."/>
            <person name="Yoshinaga Y."/>
            <person name="Zwiers L.-H."/>
            <person name="Turgeon B."/>
            <person name="Goodwin S."/>
            <person name="Spatafora J."/>
            <person name="Crous P."/>
            <person name="Grigoriev I."/>
        </authorList>
    </citation>
    <scope>NUCLEOTIDE SEQUENCE</scope>
    <source>
        <strain evidence="3">CBS 113389</strain>
    </source>
</reference>
<sequence>MAPIAIHEIEQNINNVADLKAKAQAKVIELQAPSHKPAVADDFMYDFKYNHALPTTDVLGIDIPEDCDAQKEAGLIVDRLSQAMSSGDANAFTDLFLDYGVWRDKLAYTWDYRTFNFTSAIGKAATDLFPQTKASNFQFLAPAPKASRPYPDFAQLQFVVSFETELVHASAVINAVLTKQGWKIYTLYTVAEQLKGFPERQPADGHMNESTSWEKQRAAKVDAADPEVLVIGGGQNGLAIAARCNALDMDALIIERSAGIGDIWKKRYEYLSLHFPHWPDDLPYFSYPKHWPTYTPAQKQGLYMEWYASALELNVWCSSTIVKADQDDAGNWTVVVNKEGQETRTLHPKQVIMATSLCGVPSMPAIPGMSDYKAGIIRHSSAHDSSKNFVGKKVCVVGTSSSGFDTAFDCSRRGIDVTLLQRSPTYIMSLTNAVPRAIGNYAPDADGNRPNLEEQDRVSFGTPTGPGEELGRRNAKVLSELDQTLLEGLNARGLRTWLGQRGTGVVTLGQTRNGGFYFDAGACEHVIDGRIKVESGYIERFTADKAILNDGRERQFDLIVFATGYSNTIDSVRATLGDSVADRCGPIWGIDEEGEIKTVYRETDVPNFWLMAGFLPMTRYHSKLLALRLKALKEGVSLAPYKA</sequence>
<dbReference type="InterPro" id="IPR050982">
    <property type="entry name" value="Auxin_biosynth/cation_transpt"/>
</dbReference>
<keyword evidence="4" id="KW-1185">Reference proteome</keyword>